<organism evidence="2 3">
    <name type="scientific">Phaeosphaeria nodorum (strain SN15 / ATCC MYA-4574 / FGSC 10173)</name>
    <name type="common">Glume blotch fungus</name>
    <name type="synonym">Parastagonospora nodorum</name>
    <dbReference type="NCBI Taxonomy" id="321614"/>
    <lineage>
        <taxon>Eukaryota</taxon>
        <taxon>Fungi</taxon>
        <taxon>Dikarya</taxon>
        <taxon>Ascomycota</taxon>
        <taxon>Pezizomycotina</taxon>
        <taxon>Dothideomycetes</taxon>
        <taxon>Pleosporomycetidae</taxon>
        <taxon>Pleosporales</taxon>
        <taxon>Pleosporineae</taxon>
        <taxon>Phaeosphaeriaceae</taxon>
        <taxon>Parastagonospora</taxon>
    </lineage>
</organism>
<evidence type="ECO:0000313" key="3">
    <source>
        <dbReference type="Proteomes" id="UP000001055"/>
    </source>
</evidence>
<name>Q0U635_PHANO</name>
<keyword evidence="1" id="KW-0812">Transmembrane</keyword>
<dbReference type="VEuPathDB" id="FungiDB:JI435_127790"/>
<dbReference type="KEGG" id="pno:SNOG_12779"/>
<evidence type="ECO:0008006" key="4">
    <source>
        <dbReference type="Google" id="ProtNLM"/>
    </source>
</evidence>
<dbReference type="InParanoid" id="Q0U635"/>
<dbReference type="HOGENOM" id="CLU_1372636_0_0_1"/>
<dbReference type="GeneID" id="5979908"/>
<evidence type="ECO:0000313" key="2">
    <source>
        <dbReference type="EMBL" id="EAT80077.2"/>
    </source>
</evidence>
<keyword evidence="1" id="KW-0472">Membrane</keyword>
<feature type="transmembrane region" description="Helical" evidence="1">
    <location>
        <begin position="162"/>
        <end position="183"/>
    </location>
</feature>
<feature type="transmembrane region" description="Helical" evidence="1">
    <location>
        <begin position="87"/>
        <end position="110"/>
    </location>
</feature>
<reference evidence="3" key="1">
    <citation type="journal article" date="2007" name="Plant Cell">
        <title>Dothideomycete-plant interactions illuminated by genome sequencing and EST analysis of the wheat pathogen Stagonospora nodorum.</title>
        <authorList>
            <person name="Hane J.K."/>
            <person name="Lowe R.G."/>
            <person name="Solomon P.S."/>
            <person name="Tan K.C."/>
            <person name="Schoch C.L."/>
            <person name="Spatafora J.W."/>
            <person name="Crous P.W."/>
            <person name="Kodira C."/>
            <person name="Birren B.W."/>
            <person name="Galagan J.E."/>
            <person name="Torriani S.F."/>
            <person name="McDonald B.A."/>
            <person name="Oliver R.P."/>
        </authorList>
    </citation>
    <scope>NUCLEOTIDE SEQUENCE [LARGE SCALE GENOMIC DNA]</scope>
    <source>
        <strain evidence="3">SN15 / ATCC MYA-4574 / FGSC 10173</strain>
    </source>
</reference>
<dbReference type="AlphaFoldDB" id="Q0U635"/>
<keyword evidence="1" id="KW-1133">Transmembrane helix</keyword>
<dbReference type="RefSeq" id="XP_001802997.1">
    <property type="nucleotide sequence ID" value="XM_001802945.1"/>
</dbReference>
<dbReference type="EMBL" id="CH445347">
    <property type="protein sequence ID" value="EAT80077.2"/>
    <property type="molecule type" value="Genomic_DNA"/>
</dbReference>
<proteinExistence type="predicted"/>
<gene>
    <name evidence="2" type="ORF">SNOG_12779</name>
</gene>
<accession>Q0U635</accession>
<feature type="transmembrane region" description="Helical" evidence="1">
    <location>
        <begin position="54"/>
        <end position="75"/>
    </location>
</feature>
<sequence length="199" mass="22777">MLKEVNCIQIISYIAKSTRALSINMSILTTFTHPSDIRWQGRQRLHHTIFLAKNILLIPFIILVIVESALIKSWWPYESWEYAPYEFWLRIGLALIPDLVYTIIAFFLILNPMHHSTYSFHPIFALVGSVLTVCWLGPFLAYANEVQFPNEDAWQSIVYAEAGIQVVLLLMWAGMMGLSAVAVHKWRAGKKGGVEEVRV</sequence>
<evidence type="ECO:0000256" key="1">
    <source>
        <dbReference type="SAM" id="Phobius"/>
    </source>
</evidence>
<dbReference type="Proteomes" id="UP000001055">
    <property type="component" value="Unassembled WGS sequence"/>
</dbReference>
<feature type="transmembrane region" description="Helical" evidence="1">
    <location>
        <begin position="122"/>
        <end position="142"/>
    </location>
</feature>
<protein>
    <recommendedName>
        <fullName evidence="4">MARVEL domain-containing protein</fullName>
    </recommendedName>
</protein>